<keyword evidence="3" id="KW-1185">Reference proteome</keyword>
<name>A0A1M6WV82_9BACT</name>
<evidence type="ECO:0000259" key="1">
    <source>
        <dbReference type="Pfam" id="PF00144"/>
    </source>
</evidence>
<feature type="domain" description="Beta-lactamase-related" evidence="1">
    <location>
        <begin position="33"/>
        <end position="405"/>
    </location>
</feature>
<dbReference type="Pfam" id="PF00144">
    <property type="entry name" value="Beta-lactamase"/>
    <property type="match status" value="1"/>
</dbReference>
<dbReference type="InterPro" id="IPR001466">
    <property type="entry name" value="Beta-lactam-related"/>
</dbReference>
<accession>A0A1M6WV82</accession>
<dbReference type="AlphaFoldDB" id="A0A1M6WV82"/>
<dbReference type="InterPro" id="IPR012338">
    <property type="entry name" value="Beta-lactam/transpept-like"/>
</dbReference>
<gene>
    <name evidence="2" type="ORF">SAMN05444266_101781</name>
</gene>
<sequence>METYTNELISARPAIKSATQPHLLDSKLLNIRIDQFAARRLASGAMTGAHILILQDGKVLYNKAVGYADVVTQTPLRTDHIFRIASQTKAITSVAALMLLEEGCYRLDDPLQKHIPAFKDAAVLDMYNETDGTYTTRPAARPITVRDLFTHTSGIGYGLISEDPRMNAIYAKSALGFVFGTHEKLKAVVEKIASLPLRHHPGEAFTYGLNTDILGYLVEIWSGQTLEQFFQERIFDPLEMHDTHFHLPQEKEHRLVTLQQRVEGQLQKVKGMLFNGVDPQYPTDPGTIHSGGGGLSSTAEDYAQFLLMLEAGGTYKGHRFLSPATIAQLRLNHLTGSANTDQLQFGLGVAVITPRTQHLVPAGIGTIYWGGAFNTKYWQDPVSKIIGIILTQEYLPEDYNALRENLQQVVYGAISN</sequence>
<dbReference type="OrthoDB" id="1522765at2"/>
<dbReference type="EMBL" id="FRBL01000001">
    <property type="protein sequence ID" value="SHK97657.1"/>
    <property type="molecule type" value="Genomic_DNA"/>
</dbReference>
<dbReference type="PANTHER" id="PTHR43283">
    <property type="entry name" value="BETA-LACTAMASE-RELATED"/>
    <property type="match status" value="1"/>
</dbReference>
<dbReference type="InterPro" id="IPR050789">
    <property type="entry name" value="Diverse_Enzym_Activities"/>
</dbReference>
<reference evidence="2 3" key="1">
    <citation type="submission" date="2016-11" db="EMBL/GenBank/DDBJ databases">
        <authorList>
            <person name="Jaros S."/>
            <person name="Januszkiewicz K."/>
            <person name="Wedrychowicz H."/>
        </authorList>
    </citation>
    <scope>NUCLEOTIDE SEQUENCE [LARGE SCALE GENOMIC DNA]</scope>
    <source>
        <strain evidence="2 3">DSM 27406</strain>
    </source>
</reference>
<organism evidence="2 3">
    <name type="scientific">Chitinophaga jiangningensis</name>
    <dbReference type="NCBI Taxonomy" id="1419482"/>
    <lineage>
        <taxon>Bacteria</taxon>
        <taxon>Pseudomonadati</taxon>
        <taxon>Bacteroidota</taxon>
        <taxon>Chitinophagia</taxon>
        <taxon>Chitinophagales</taxon>
        <taxon>Chitinophagaceae</taxon>
        <taxon>Chitinophaga</taxon>
    </lineage>
</organism>
<protein>
    <submittedName>
        <fullName evidence="2">CubicO group peptidase, beta-lactamase class C family</fullName>
    </submittedName>
</protein>
<dbReference type="STRING" id="1419482.SAMN05444266_101781"/>
<dbReference type="SUPFAM" id="SSF56601">
    <property type="entry name" value="beta-lactamase/transpeptidase-like"/>
    <property type="match status" value="1"/>
</dbReference>
<evidence type="ECO:0000313" key="2">
    <source>
        <dbReference type="EMBL" id="SHK97657.1"/>
    </source>
</evidence>
<evidence type="ECO:0000313" key="3">
    <source>
        <dbReference type="Proteomes" id="UP000184420"/>
    </source>
</evidence>
<dbReference type="RefSeq" id="WP_073078161.1">
    <property type="nucleotide sequence ID" value="NZ_FRBL01000001.1"/>
</dbReference>
<dbReference type="PANTHER" id="PTHR43283:SF3">
    <property type="entry name" value="BETA-LACTAMASE FAMILY PROTEIN (AFU_ORTHOLOGUE AFUA_5G07500)"/>
    <property type="match status" value="1"/>
</dbReference>
<dbReference type="Proteomes" id="UP000184420">
    <property type="component" value="Unassembled WGS sequence"/>
</dbReference>
<dbReference type="Gene3D" id="3.40.710.10">
    <property type="entry name" value="DD-peptidase/beta-lactamase superfamily"/>
    <property type="match status" value="1"/>
</dbReference>
<proteinExistence type="predicted"/>